<dbReference type="AlphaFoldDB" id="A0ABD2MTM0"/>
<feature type="non-terminal residue" evidence="1">
    <location>
        <position position="65"/>
    </location>
</feature>
<organism evidence="1 2">
    <name type="scientific">Cryptolaemus montrouzieri</name>
    <dbReference type="NCBI Taxonomy" id="559131"/>
    <lineage>
        <taxon>Eukaryota</taxon>
        <taxon>Metazoa</taxon>
        <taxon>Ecdysozoa</taxon>
        <taxon>Arthropoda</taxon>
        <taxon>Hexapoda</taxon>
        <taxon>Insecta</taxon>
        <taxon>Pterygota</taxon>
        <taxon>Neoptera</taxon>
        <taxon>Endopterygota</taxon>
        <taxon>Coleoptera</taxon>
        <taxon>Polyphaga</taxon>
        <taxon>Cucujiformia</taxon>
        <taxon>Coccinelloidea</taxon>
        <taxon>Coccinellidae</taxon>
        <taxon>Scymninae</taxon>
        <taxon>Scymnini</taxon>
        <taxon>Cryptolaemus</taxon>
    </lineage>
</organism>
<sequence length="65" mass="7393">MNPFKWIGPLTNGRLFSLMRKICLQDSIEEDGPIEEPENVMNNVAWHKGLAMLAAYAWCGEVNLE</sequence>
<keyword evidence="2" id="KW-1185">Reference proteome</keyword>
<reference evidence="1 2" key="1">
    <citation type="journal article" date="2021" name="BMC Biol.">
        <title>Horizontally acquired antibacterial genes associated with adaptive radiation of ladybird beetles.</title>
        <authorList>
            <person name="Li H.S."/>
            <person name="Tang X.F."/>
            <person name="Huang Y.H."/>
            <person name="Xu Z.Y."/>
            <person name="Chen M.L."/>
            <person name="Du X.Y."/>
            <person name="Qiu B.Y."/>
            <person name="Chen P.T."/>
            <person name="Zhang W."/>
            <person name="Slipinski A."/>
            <person name="Escalona H.E."/>
            <person name="Waterhouse R.M."/>
            <person name="Zwick A."/>
            <person name="Pang H."/>
        </authorList>
    </citation>
    <scope>NUCLEOTIDE SEQUENCE [LARGE SCALE GENOMIC DNA]</scope>
    <source>
        <strain evidence="1">SYSU2018</strain>
    </source>
</reference>
<proteinExistence type="predicted"/>
<dbReference type="Proteomes" id="UP001516400">
    <property type="component" value="Unassembled WGS sequence"/>
</dbReference>
<gene>
    <name evidence="1" type="ORF">HHI36_008798</name>
</gene>
<accession>A0ABD2MTM0</accession>
<evidence type="ECO:0000313" key="1">
    <source>
        <dbReference type="EMBL" id="KAL3269738.1"/>
    </source>
</evidence>
<dbReference type="EMBL" id="JABFTP020000021">
    <property type="protein sequence ID" value="KAL3269738.1"/>
    <property type="molecule type" value="Genomic_DNA"/>
</dbReference>
<protein>
    <submittedName>
        <fullName evidence="1">Uncharacterized protein</fullName>
    </submittedName>
</protein>
<name>A0ABD2MTM0_9CUCU</name>
<comment type="caution">
    <text evidence="1">The sequence shown here is derived from an EMBL/GenBank/DDBJ whole genome shotgun (WGS) entry which is preliminary data.</text>
</comment>
<evidence type="ECO:0000313" key="2">
    <source>
        <dbReference type="Proteomes" id="UP001516400"/>
    </source>
</evidence>